<keyword evidence="3" id="KW-0805">Transcription regulation</keyword>
<dbReference type="InterPro" id="IPR036388">
    <property type="entry name" value="WH-like_DNA-bd_sf"/>
</dbReference>
<dbReference type="Gene3D" id="1.10.10.10">
    <property type="entry name" value="Winged helix-like DNA-binding domain superfamily/Winged helix DNA-binding domain"/>
    <property type="match status" value="1"/>
</dbReference>
<dbReference type="GO" id="GO:0043565">
    <property type="term" value="F:sequence-specific DNA binding"/>
    <property type="evidence" value="ECO:0007669"/>
    <property type="project" value="InterPro"/>
</dbReference>
<dbReference type="InterPro" id="IPR036390">
    <property type="entry name" value="WH_DNA-bd_sf"/>
</dbReference>
<evidence type="ECO:0000259" key="8">
    <source>
        <dbReference type="SMART" id="SM00415"/>
    </source>
</evidence>
<proteinExistence type="inferred from homology"/>
<organism evidence="9 10">
    <name type="scientific">Intoshia linei</name>
    <dbReference type="NCBI Taxonomy" id="1819745"/>
    <lineage>
        <taxon>Eukaryota</taxon>
        <taxon>Metazoa</taxon>
        <taxon>Spiralia</taxon>
        <taxon>Lophotrochozoa</taxon>
        <taxon>Mesozoa</taxon>
        <taxon>Orthonectida</taxon>
        <taxon>Rhopaluridae</taxon>
        <taxon>Intoshia</taxon>
    </lineage>
</organism>
<evidence type="ECO:0000313" key="10">
    <source>
        <dbReference type="Proteomes" id="UP000078046"/>
    </source>
</evidence>
<comment type="caution">
    <text evidence="9">The sequence shown here is derived from an EMBL/GenBank/DDBJ whole genome shotgun (WGS) entry which is preliminary data.</text>
</comment>
<dbReference type="AlphaFoldDB" id="A0A177B003"/>
<dbReference type="EMBL" id="LWCA01000835">
    <property type="protein sequence ID" value="OAF66764.1"/>
    <property type="molecule type" value="Genomic_DNA"/>
</dbReference>
<dbReference type="InterPro" id="IPR000232">
    <property type="entry name" value="HSF_DNA-bd"/>
</dbReference>
<dbReference type="SUPFAM" id="SSF46785">
    <property type="entry name" value="Winged helix' DNA-binding domain"/>
    <property type="match status" value="1"/>
</dbReference>
<evidence type="ECO:0000256" key="6">
    <source>
        <dbReference type="ARBA" id="ARBA00023242"/>
    </source>
</evidence>
<evidence type="ECO:0000256" key="1">
    <source>
        <dbReference type="ARBA" id="ARBA00004123"/>
    </source>
</evidence>
<comment type="similarity">
    <text evidence="2 7">Belongs to the HSF family.</text>
</comment>
<comment type="subcellular location">
    <subcellularLocation>
        <location evidence="1">Nucleus</location>
    </subcellularLocation>
</comment>
<evidence type="ECO:0000313" key="9">
    <source>
        <dbReference type="EMBL" id="OAF66764.1"/>
    </source>
</evidence>
<evidence type="ECO:0000256" key="5">
    <source>
        <dbReference type="ARBA" id="ARBA00023163"/>
    </source>
</evidence>
<dbReference type="PANTHER" id="PTHR10015:SF427">
    <property type="entry name" value="HEAT SHOCK FACTOR PROTEIN"/>
    <property type="match status" value="1"/>
</dbReference>
<sequence length="368" mass="43256">MDDEMNCVNVEETDDEFTGEDYQSQEYKKLSWFLNKLWKLVNSKVTDSSVKWSSNGKSFYVTDKVNFCEQVLPAYFKHKNFASFVRQLNIYGFTKMCSKKWDSCSIQTKYSGRTEFTHENFVRNRLDLLFKIQRKKKDVKEDDGAVLRTLEETLSRVVKINDDGETTRQNSQLISQNIKTINGNQSILINELKRLKHQNKIIWSELVALRNQHKKQQDFMTHVFEFLISSIKSNKTIVNSDINNQSSILDTLTYTDEISSKKNMQLTPLNHQKLHSPFDTSMNLKDFNSKNQDEPNNRAEIEFINSEYPEIQNNDHAMNLIMPTELIEPKPQEIDNIIDDNADILLEDIWDINNYNYSDFIKECDDKF</sequence>
<evidence type="ECO:0000256" key="4">
    <source>
        <dbReference type="ARBA" id="ARBA00023125"/>
    </source>
</evidence>
<name>A0A177B003_9BILA</name>
<evidence type="ECO:0000256" key="7">
    <source>
        <dbReference type="RuleBase" id="RU004020"/>
    </source>
</evidence>
<dbReference type="PANTHER" id="PTHR10015">
    <property type="entry name" value="HEAT SHOCK TRANSCRIPTION FACTOR"/>
    <property type="match status" value="1"/>
</dbReference>
<evidence type="ECO:0000256" key="2">
    <source>
        <dbReference type="ARBA" id="ARBA00006403"/>
    </source>
</evidence>
<dbReference type="Pfam" id="PF00447">
    <property type="entry name" value="HSF_DNA-bind"/>
    <property type="match status" value="1"/>
</dbReference>
<dbReference type="OrthoDB" id="60033at2759"/>
<reference evidence="9 10" key="1">
    <citation type="submission" date="2016-04" db="EMBL/GenBank/DDBJ databases">
        <title>The genome of Intoshia linei affirms orthonectids as highly simplified spiralians.</title>
        <authorList>
            <person name="Mikhailov K.V."/>
            <person name="Slusarev G.S."/>
            <person name="Nikitin M.A."/>
            <person name="Logacheva M.D."/>
            <person name="Penin A."/>
            <person name="Aleoshin V."/>
            <person name="Panchin Y.V."/>
        </authorList>
    </citation>
    <scope>NUCLEOTIDE SEQUENCE [LARGE SCALE GENOMIC DNA]</scope>
    <source>
        <strain evidence="9">Intl2013</strain>
        <tissue evidence="9">Whole animal</tissue>
    </source>
</reference>
<accession>A0A177B003</accession>
<keyword evidence="5" id="KW-0804">Transcription</keyword>
<feature type="domain" description="HSF-type DNA-binding" evidence="8">
    <location>
        <begin position="29"/>
        <end position="135"/>
    </location>
</feature>
<dbReference type="GO" id="GO:0005634">
    <property type="term" value="C:nucleus"/>
    <property type="evidence" value="ECO:0007669"/>
    <property type="project" value="UniProtKB-SubCell"/>
</dbReference>
<keyword evidence="10" id="KW-1185">Reference proteome</keyword>
<keyword evidence="4" id="KW-0238">DNA-binding</keyword>
<protein>
    <submittedName>
        <fullName evidence="9">Heat stress transcription factor</fullName>
    </submittedName>
</protein>
<dbReference type="Proteomes" id="UP000078046">
    <property type="component" value="Unassembled WGS sequence"/>
</dbReference>
<keyword evidence="6" id="KW-0539">Nucleus</keyword>
<gene>
    <name evidence="9" type="ORF">A3Q56_05384</name>
</gene>
<dbReference type="PRINTS" id="PR00056">
    <property type="entry name" value="HSFDOMAIN"/>
</dbReference>
<dbReference type="SMART" id="SM00415">
    <property type="entry name" value="HSF"/>
    <property type="match status" value="1"/>
</dbReference>
<dbReference type="FunFam" id="1.10.10.10:FF:000027">
    <property type="entry name" value="Heat shock transcription factor 1"/>
    <property type="match status" value="1"/>
</dbReference>
<dbReference type="GO" id="GO:0003700">
    <property type="term" value="F:DNA-binding transcription factor activity"/>
    <property type="evidence" value="ECO:0007669"/>
    <property type="project" value="InterPro"/>
</dbReference>
<evidence type="ECO:0000256" key="3">
    <source>
        <dbReference type="ARBA" id="ARBA00023015"/>
    </source>
</evidence>